<organism evidence="1">
    <name type="scientific">Opuntia streptacantha</name>
    <name type="common">Prickly pear cactus</name>
    <name type="synonym">Opuntia cardona</name>
    <dbReference type="NCBI Taxonomy" id="393608"/>
    <lineage>
        <taxon>Eukaryota</taxon>
        <taxon>Viridiplantae</taxon>
        <taxon>Streptophyta</taxon>
        <taxon>Embryophyta</taxon>
        <taxon>Tracheophyta</taxon>
        <taxon>Spermatophyta</taxon>
        <taxon>Magnoliopsida</taxon>
        <taxon>eudicotyledons</taxon>
        <taxon>Gunneridae</taxon>
        <taxon>Pentapetalae</taxon>
        <taxon>Caryophyllales</taxon>
        <taxon>Cactineae</taxon>
        <taxon>Cactaceae</taxon>
        <taxon>Opuntioideae</taxon>
        <taxon>Opuntia</taxon>
    </lineage>
</organism>
<reference evidence="1" key="2">
    <citation type="submission" date="2020-07" db="EMBL/GenBank/DDBJ databases">
        <authorList>
            <person name="Vera ALvarez R."/>
            <person name="Arias-Moreno D.M."/>
            <person name="Jimenez-Jacinto V."/>
            <person name="Jimenez-Bremont J.F."/>
            <person name="Swaminathan K."/>
            <person name="Moose S.P."/>
            <person name="Guerrero-Gonzalez M.L."/>
            <person name="Marino-Ramirez L."/>
            <person name="Landsman D."/>
            <person name="Rodriguez-Kessler M."/>
            <person name="Delgado-Sanchez P."/>
        </authorList>
    </citation>
    <scope>NUCLEOTIDE SEQUENCE</scope>
    <source>
        <tissue evidence="1">Cladode</tissue>
    </source>
</reference>
<protein>
    <submittedName>
        <fullName evidence="1">Uncharacterized protein</fullName>
    </submittedName>
</protein>
<dbReference type="EMBL" id="GISG01192906">
    <property type="protein sequence ID" value="MBA4656601.1"/>
    <property type="molecule type" value="Transcribed_RNA"/>
</dbReference>
<dbReference type="AlphaFoldDB" id="A0A7C9E099"/>
<name>A0A7C9E099_OPUST</name>
<proteinExistence type="predicted"/>
<sequence>MCCRNFITAIQYFSKPKAVISFRIIPIIMKTTPFNGQAISFTRFTNSSRRISKYIIAKHVIRPFTLRGTLPQPTSTCTFFNICSLVPRRRFPQEKYWLNRRSILTVSLHNNVFLNNIHSSQVLRMLFFWLFV</sequence>
<reference evidence="1" key="1">
    <citation type="journal article" date="2013" name="J. Plant Res.">
        <title>Effect of fungi and light on seed germination of three Opuntia species from semiarid lands of central Mexico.</title>
        <authorList>
            <person name="Delgado-Sanchez P."/>
            <person name="Jimenez-Bremont J.F."/>
            <person name="Guerrero-Gonzalez Mde L."/>
            <person name="Flores J."/>
        </authorList>
    </citation>
    <scope>NUCLEOTIDE SEQUENCE</scope>
    <source>
        <tissue evidence="1">Cladode</tissue>
    </source>
</reference>
<accession>A0A7C9E099</accession>
<evidence type="ECO:0000313" key="1">
    <source>
        <dbReference type="EMBL" id="MBA4656601.1"/>
    </source>
</evidence>